<proteinExistence type="predicted"/>
<organism evidence="7 8">
    <name type="scientific">Monopterus albus</name>
    <name type="common">Swamp eel</name>
    <dbReference type="NCBI Taxonomy" id="43700"/>
    <lineage>
        <taxon>Eukaryota</taxon>
        <taxon>Metazoa</taxon>
        <taxon>Chordata</taxon>
        <taxon>Craniata</taxon>
        <taxon>Vertebrata</taxon>
        <taxon>Euteleostomi</taxon>
        <taxon>Actinopterygii</taxon>
        <taxon>Neopterygii</taxon>
        <taxon>Teleostei</taxon>
        <taxon>Neoteleostei</taxon>
        <taxon>Acanthomorphata</taxon>
        <taxon>Anabantaria</taxon>
        <taxon>Synbranchiformes</taxon>
        <taxon>Synbranchidae</taxon>
        <taxon>Monopterus</taxon>
    </lineage>
</organism>
<evidence type="ECO:0000256" key="5">
    <source>
        <dbReference type="PIRSR" id="PIRSR601952-2"/>
    </source>
</evidence>
<dbReference type="Pfam" id="PF00245">
    <property type="entry name" value="Alk_phosphatase"/>
    <property type="match status" value="2"/>
</dbReference>
<dbReference type="Gene3D" id="3.40.720.10">
    <property type="entry name" value="Alkaline Phosphatase, subunit A"/>
    <property type="match status" value="2"/>
</dbReference>
<keyword evidence="3" id="KW-0336">GPI-anchor</keyword>
<evidence type="ECO:0000256" key="3">
    <source>
        <dbReference type="ARBA" id="ARBA00022622"/>
    </source>
</evidence>
<dbReference type="Proteomes" id="UP000261600">
    <property type="component" value="Unplaced"/>
</dbReference>
<dbReference type="SUPFAM" id="SSF53649">
    <property type="entry name" value="Alkaline phosphatase-like"/>
    <property type="match status" value="1"/>
</dbReference>
<dbReference type="EC" id="3.1.3.1" evidence="2"/>
<keyword evidence="5" id="KW-0862">Zinc</keyword>
<dbReference type="GO" id="GO:0005886">
    <property type="term" value="C:plasma membrane"/>
    <property type="evidence" value="ECO:0007669"/>
    <property type="project" value="UniProtKB-SubCell"/>
</dbReference>
<name>A0A3Q3KD21_MONAL</name>
<dbReference type="InterPro" id="IPR001952">
    <property type="entry name" value="Alkaline_phosphatase"/>
</dbReference>
<feature type="binding site" evidence="5">
    <location>
        <position position="125"/>
    </location>
    <ligand>
        <name>Mg(2+)</name>
        <dbReference type="ChEBI" id="CHEBI:18420"/>
    </ligand>
</feature>
<dbReference type="GO" id="GO:0004035">
    <property type="term" value="F:alkaline phosphatase activity"/>
    <property type="evidence" value="ECO:0007669"/>
    <property type="project" value="UniProtKB-EC"/>
</dbReference>
<evidence type="ECO:0000256" key="2">
    <source>
        <dbReference type="ARBA" id="ARBA00012647"/>
    </source>
</evidence>
<dbReference type="InterPro" id="IPR017850">
    <property type="entry name" value="Alkaline_phosphatase_core_sf"/>
</dbReference>
<accession>A0A3Q3KD21</accession>
<evidence type="ECO:0000256" key="1">
    <source>
        <dbReference type="ARBA" id="ARBA00004609"/>
    </source>
</evidence>
<reference evidence="7" key="1">
    <citation type="submission" date="2025-08" db="UniProtKB">
        <authorList>
            <consortium name="Ensembl"/>
        </authorList>
    </citation>
    <scope>IDENTIFICATION</scope>
</reference>
<feature type="transmembrane region" description="Helical" evidence="6">
    <location>
        <begin position="211"/>
        <end position="229"/>
    </location>
</feature>
<keyword evidence="3" id="KW-0449">Lipoprotein</keyword>
<dbReference type="PANTHER" id="PTHR11596">
    <property type="entry name" value="ALKALINE PHOSPHATASE"/>
    <property type="match status" value="1"/>
</dbReference>
<feature type="transmembrane region" description="Helical" evidence="6">
    <location>
        <begin position="21"/>
        <end position="43"/>
    </location>
</feature>
<comment type="cofactor">
    <cofactor evidence="5">
        <name>Zn(2+)</name>
        <dbReference type="ChEBI" id="CHEBI:29105"/>
    </cofactor>
    <text evidence="5">Binds 2 Zn(2+) ions.</text>
</comment>
<evidence type="ECO:0000313" key="7">
    <source>
        <dbReference type="Ensembl" id="ENSMALP00000031270.1"/>
    </source>
</evidence>
<comment type="subcellular location">
    <subcellularLocation>
        <location evidence="1">Cell membrane</location>
        <topology evidence="1">Lipid-anchor</topology>
        <topology evidence="1">GPI-anchor</topology>
    </subcellularLocation>
</comment>
<feature type="binding site" evidence="5">
    <location>
        <position position="258"/>
    </location>
    <ligand>
        <name>Mg(2+)</name>
        <dbReference type="ChEBI" id="CHEBI:18420"/>
    </ligand>
</feature>
<dbReference type="AlphaFoldDB" id="A0A3Q3KD21"/>
<feature type="binding site" evidence="5">
    <location>
        <position position="127"/>
    </location>
    <ligand>
        <name>Mg(2+)</name>
        <dbReference type="ChEBI" id="CHEBI:18420"/>
    </ligand>
</feature>
<evidence type="ECO:0000256" key="4">
    <source>
        <dbReference type="PIRSR" id="PIRSR601952-1"/>
    </source>
</evidence>
<keyword evidence="6" id="KW-1133">Transmembrane helix</keyword>
<dbReference type="GO" id="GO:0046872">
    <property type="term" value="F:metal ion binding"/>
    <property type="evidence" value="ECO:0007669"/>
    <property type="project" value="UniProtKB-KW"/>
</dbReference>
<feature type="binding site" evidence="5">
    <location>
        <position position="267"/>
    </location>
    <ligand>
        <name>Zn(2+)</name>
        <dbReference type="ChEBI" id="CHEBI:29105"/>
        <label>2</label>
    </ligand>
</feature>
<reference evidence="7" key="2">
    <citation type="submission" date="2025-09" db="UniProtKB">
        <authorList>
            <consortium name="Ensembl"/>
        </authorList>
    </citation>
    <scope>IDENTIFICATION</scope>
</reference>
<keyword evidence="3" id="KW-0325">Glycoprotein</keyword>
<keyword evidence="5" id="KW-0479">Metal-binding</keyword>
<keyword evidence="5" id="KW-0460">Magnesium</keyword>
<sequence>MLAKLTPKTRGVQNPETWLDLMPHLLISYCILFFFFVIIFFLQEFTCTHVFHSSSSVCVCVCVCVSVVQTYSVNFQISDSAATAYLGGVKTNLNTLTGNKVTFIPKWAKDSGKSVCIITTTQVQHGSPATTCAHRASGKWYSDADMPDAAKQDSYADITSQLLTNTDIDFQHSDLSDVTTGGGRKYMTPKGTKDPEYPTDLFLWGQKKRCVFLNTKLWLFFIWFIYLSLHDLRFEVERDPWMDPPIAETTQKAILEGENKCIDQVRHAGHAYMALHEMVASDYTIAKDLELTKEHKTLTIVMADHSHPVTFNGYPGQSILGKCPLWASDMLPYTTLTYGKFMHAACLSSVRSLTFWFCCPTFR</sequence>
<feature type="binding site" evidence="5">
    <location>
        <position position="263"/>
    </location>
    <ligand>
        <name>Zn(2+)</name>
        <dbReference type="ChEBI" id="CHEBI:29105"/>
        <label>2</label>
    </ligand>
</feature>
<evidence type="ECO:0000256" key="6">
    <source>
        <dbReference type="SAM" id="Phobius"/>
    </source>
</evidence>
<comment type="cofactor">
    <cofactor evidence="5">
        <name>Mg(2+)</name>
        <dbReference type="ChEBI" id="CHEBI:18420"/>
    </cofactor>
    <text evidence="5">Binds 1 Mg(2+) ion.</text>
</comment>
<dbReference type="Ensembl" id="ENSMALT00000031816.1">
    <property type="protein sequence ID" value="ENSMALP00000031270.1"/>
    <property type="gene ID" value="ENSMALG00000021584.1"/>
</dbReference>
<dbReference type="STRING" id="43700.ENSMALP00000031270"/>
<dbReference type="GO" id="GO:0098552">
    <property type="term" value="C:side of membrane"/>
    <property type="evidence" value="ECO:0007669"/>
    <property type="project" value="UniProtKB-KW"/>
</dbReference>
<keyword evidence="8" id="KW-1185">Reference proteome</keyword>
<feature type="binding site" evidence="5">
    <location>
        <position position="305"/>
    </location>
    <ligand>
        <name>Zn(2+)</name>
        <dbReference type="ChEBI" id="CHEBI:29105"/>
        <label>2</label>
    </ligand>
</feature>
<keyword evidence="6" id="KW-0472">Membrane</keyword>
<evidence type="ECO:0000313" key="8">
    <source>
        <dbReference type="Proteomes" id="UP000261600"/>
    </source>
</evidence>
<protein>
    <recommendedName>
        <fullName evidence="2">alkaline phosphatase</fullName>
        <ecNumber evidence="2">3.1.3.1</ecNumber>
    </recommendedName>
</protein>
<dbReference type="PANTHER" id="PTHR11596:SF76">
    <property type="entry name" value="ALKALINE PHOSPHATASE"/>
    <property type="match status" value="1"/>
</dbReference>
<keyword evidence="6" id="KW-0812">Transmembrane</keyword>
<feature type="binding site" evidence="5">
    <location>
        <position position="304"/>
    </location>
    <ligand>
        <name>Zn(2+)</name>
        <dbReference type="ChEBI" id="CHEBI:29105"/>
        <label>2</label>
    </ligand>
</feature>
<dbReference type="SMART" id="SM00098">
    <property type="entry name" value="alkPPc"/>
    <property type="match status" value="1"/>
</dbReference>
<feature type="active site" description="Phosphoserine intermediate" evidence="4">
    <location>
        <position position="80"/>
    </location>
</feature>
<feature type="transmembrane region" description="Helical" evidence="6">
    <location>
        <begin position="49"/>
        <end position="68"/>
    </location>
</feature>